<gene>
    <name evidence="3" type="ORF">AWC01_06355</name>
    <name evidence="2" type="ORF">MDOR_11980</name>
</gene>
<reference evidence="2" key="3">
    <citation type="submission" date="2020-02" db="EMBL/GenBank/DDBJ databases">
        <authorList>
            <person name="Matsumoto Y."/>
            <person name="Motooka D."/>
            <person name="Nakamura S."/>
        </authorList>
    </citation>
    <scope>NUCLEOTIDE SEQUENCE</scope>
    <source>
        <strain evidence="2">JCM 12405</strain>
    </source>
</reference>
<feature type="transmembrane region" description="Helical" evidence="1">
    <location>
        <begin position="21"/>
        <end position="41"/>
    </location>
</feature>
<name>A0A1X1TG50_9MYCO</name>
<keyword evidence="1" id="KW-1133">Transmembrane helix</keyword>
<evidence type="ECO:0000313" key="4">
    <source>
        <dbReference type="Proteomes" id="UP000193564"/>
    </source>
</evidence>
<dbReference type="Proteomes" id="UP000467201">
    <property type="component" value="Chromosome"/>
</dbReference>
<keyword evidence="1" id="KW-0472">Membrane</keyword>
<evidence type="ECO:0000313" key="3">
    <source>
        <dbReference type="EMBL" id="ORV43516.1"/>
    </source>
</evidence>
<keyword evidence="1" id="KW-0812">Transmembrane</keyword>
<proteinExistence type="predicted"/>
<keyword evidence="4" id="KW-1185">Reference proteome</keyword>
<reference evidence="3 4" key="1">
    <citation type="submission" date="2016-01" db="EMBL/GenBank/DDBJ databases">
        <title>The new phylogeny of the genus Mycobacterium.</title>
        <authorList>
            <person name="Tarcisio F."/>
            <person name="Conor M."/>
            <person name="Antonella G."/>
            <person name="Elisabetta G."/>
            <person name="Giulia F.S."/>
            <person name="Sara T."/>
            <person name="Anna F."/>
            <person name="Clotilde B."/>
            <person name="Roberto B."/>
            <person name="Veronica D.S."/>
            <person name="Fabio R."/>
            <person name="Monica P."/>
            <person name="Olivier J."/>
            <person name="Enrico T."/>
            <person name="Nicola S."/>
        </authorList>
    </citation>
    <scope>NUCLEOTIDE SEQUENCE [LARGE SCALE GENOMIC DNA]</scope>
    <source>
        <strain evidence="3 4">DSM 44339</strain>
    </source>
</reference>
<dbReference type="Proteomes" id="UP000193564">
    <property type="component" value="Unassembled WGS sequence"/>
</dbReference>
<dbReference type="KEGG" id="mdr:MDOR_11980"/>
<protein>
    <submittedName>
        <fullName evidence="3">Uncharacterized protein</fullName>
    </submittedName>
</protein>
<dbReference type="EMBL" id="AP022605">
    <property type="protein sequence ID" value="BBZ07029.1"/>
    <property type="molecule type" value="Genomic_DNA"/>
</dbReference>
<reference evidence="2 5" key="2">
    <citation type="journal article" date="2019" name="Emerg. Microbes Infect.">
        <title>Comprehensive subspecies identification of 175 nontuberculous mycobacteria species based on 7547 genomic profiles.</title>
        <authorList>
            <person name="Matsumoto Y."/>
            <person name="Kinjo T."/>
            <person name="Motooka D."/>
            <person name="Nabeya D."/>
            <person name="Jung N."/>
            <person name="Uechi K."/>
            <person name="Horii T."/>
            <person name="Iida T."/>
            <person name="Fujita J."/>
            <person name="Nakamura S."/>
        </authorList>
    </citation>
    <scope>NUCLEOTIDE SEQUENCE [LARGE SCALE GENOMIC DNA]</scope>
    <source>
        <strain evidence="2 5">JCM 12405</strain>
    </source>
</reference>
<dbReference type="STRING" id="126673.AWC01_06355"/>
<dbReference type="AlphaFoldDB" id="A0A1X1TG50"/>
<feature type="transmembrane region" description="Helical" evidence="1">
    <location>
        <begin position="123"/>
        <end position="141"/>
    </location>
</feature>
<evidence type="ECO:0000256" key="1">
    <source>
        <dbReference type="SAM" id="Phobius"/>
    </source>
</evidence>
<dbReference type="EMBL" id="LQOS01000018">
    <property type="protein sequence ID" value="ORV43516.1"/>
    <property type="molecule type" value="Genomic_DNA"/>
</dbReference>
<evidence type="ECO:0000313" key="2">
    <source>
        <dbReference type="EMBL" id="BBZ07029.1"/>
    </source>
</evidence>
<feature type="transmembrane region" description="Helical" evidence="1">
    <location>
        <begin position="88"/>
        <end position="111"/>
    </location>
</feature>
<organism evidence="3 4">
    <name type="scientific">Mycolicibacterium doricum</name>
    <dbReference type="NCBI Taxonomy" id="126673"/>
    <lineage>
        <taxon>Bacteria</taxon>
        <taxon>Bacillati</taxon>
        <taxon>Actinomycetota</taxon>
        <taxon>Actinomycetes</taxon>
        <taxon>Mycobacteriales</taxon>
        <taxon>Mycobacteriaceae</taxon>
        <taxon>Mycolicibacterium</taxon>
    </lineage>
</organism>
<evidence type="ECO:0000313" key="5">
    <source>
        <dbReference type="Proteomes" id="UP000467201"/>
    </source>
</evidence>
<feature type="transmembrane region" description="Helical" evidence="1">
    <location>
        <begin position="61"/>
        <end position="81"/>
    </location>
</feature>
<accession>A0A1X1TG50</accession>
<sequence length="165" mass="17210">MTEPLPPTPPPTRASATVSAANRYWCAAVLGVLTVVTMAIPTDVIDTPWFGRELPVRWWEYPTLVAVGILTTLWFAVAAPWRGSGTAVGGVTLATLAIGCPLCNKVVLAAIGTTGALGVWAPAQPVLAVVSVALMGGLVLWRWRNRPCSADSCATATGRTAEPTS</sequence>